<protein>
    <submittedName>
        <fullName evidence="2">Structural maintenance of chromosomes protein 1</fullName>
    </submittedName>
</protein>
<sequence length="302" mass="33334">MYAVVCLWKFGLQCPTYPLLPHRKVPLEDLIYTSCTDPIPQPAAARTPRLHQPSAVTHFFYAYLRKATNTEFNVFMLGRDLILDARASGNTALSSPCWDLLALMRRVVNYHSSLVGQRKVELFDASGVTTAVTPQDFTEPLAQLRALVNQISTERVQTRADSGKLKDMLLLEIRSLEKKVTEMLVQQDSLYRGLDDIRNDVHETKVALSNAQLEFHAQAQENYNNLSSQLGELVAYINRGGNDKKGEGGSSSHGTQPPPDDRGGRPGSGSGDSRSGSSGRIFYRSGGYHTGSGRAGYWLGEK</sequence>
<accession>A0A2Z7ADX3</accession>
<dbReference type="Proteomes" id="UP000250235">
    <property type="component" value="Unassembled WGS sequence"/>
</dbReference>
<evidence type="ECO:0000256" key="1">
    <source>
        <dbReference type="SAM" id="MobiDB-lite"/>
    </source>
</evidence>
<feature type="region of interest" description="Disordered" evidence="1">
    <location>
        <begin position="239"/>
        <end position="302"/>
    </location>
</feature>
<proteinExistence type="predicted"/>
<dbReference type="AlphaFoldDB" id="A0A2Z7ADX3"/>
<organism evidence="2 3">
    <name type="scientific">Dorcoceras hygrometricum</name>
    <dbReference type="NCBI Taxonomy" id="472368"/>
    <lineage>
        <taxon>Eukaryota</taxon>
        <taxon>Viridiplantae</taxon>
        <taxon>Streptophyta</taxon>
        <taxon>Embryophyta</taxon>
        <taxon>Tracheophyta</taxon>
        <taxon>Spermatophyta</taxon>
        <taxon>Magnoliopsida</taxon>
        <taxon>eudicotyledons</taxon>
        <taxon>Gunneridae</taxon>
        <taxon>Pentapetalae</taxon>
        <taxon>asterids</taxon>
        <taxon>lamiids</taxon>
        <taxon>Lamiales</taxon>
        <taxon>Gesneriaceae</taxon>
        <taxon>Didymocarpoideae</taxon>
        <taxon>Trichosporeae</taxon>
        <taxon>Loxocarpinae</taxon>
        <taxon>Dorcoceras</taxon>
    </lineage>
</organism>
<dbReference type="EMBL" id="KV016273">
    <property type="protein sequence ID" value="KZV19856.1"/>
    <property type="molecule type" value="Genomic_DNA"/>
</dbReference>
<gene>
    <name evidence="2" type="ORF">F511_29347</name>
</gene>
<keyword evidence="3" id="KW-1185">Reference proteome</keyword>
<evidence type="ECO:0000313" key="2">
    <source>
        <dbReference type="EMBL" id="KZV19856.1"/>
    </source>
</evidence>
<feature type="compositionally biased region" description="Low complexity" evidence="1">
    <location>
        <begin position="271"/>
        <end position="280"/>
    </location>
</feature>
<name>A0A2Z7ADX3_9LAMI</name>
<evidence type="ECO:0000313" key="3">
    <source>
        <dbReference type="Proteomes" id="UP000250235"/>
    </source>
</evidence>
<reference evidence="2 3" key="1">
    <citation type="journal article" date="2015" name="Proc. Natl. Acad. Sci. U.S.A.">
        <title>The resurrection genome of Boea hygrometrica: A blueprint for survival of dehydration.</title>
        <authorList>
            <person name="Xiao L."/>
            <person name="Yang G."/>
            <person name="Zhang L."/>
            <person name="Yang X."/>
            <person name="Zhao S."/>
            <person name="Ji Z."/>
            <person name="Zhou Q."/>
            <person name="Hu M."/>
            <person name="Wang Y."/>
            <person name="Chen M."/>
            <person name="Xu Y."/>
            <person name="Jin H."/>
            <person name="Xiao X."/>
            <person name="Hu G."/>
            <person name="Bao F."/>
            <person name="Hu Y."/>
            <person name="Wan P."/>
            <person name="Li L."/>
            <person name="Deng X."/>
            <person name="Kuang T."/>
            <person name="Xiang C."/>
            <person name="Zhu J.K."/>
            <person name="Oliver M.J."/>
            <person name="He Y."/>
        </authorList>
    </citation>
    <scope>NUCLEOTIDE SEQUENCE [LARGE SCALE GENOMIC DNA]</scope>
    <source>
        <strain evidence="3">cv. XS01</strain>
    </source>
</reference>